<evidence type="ECO:0000256" key="6">
    <source>
        <dbReference type="ARBA" id="ARBA00023163"/>
    </source>
</evidence>
<dbReference type="InterPro" id="IPR004026">
    <property type="entry name" value="Ada_DNA_repair_Zn-bd"/>
</dbReference>
<dbReference type="InterPro" id="IPR009057">
    <property type="entry name" value="Homeodomain-like_sf"/>
</dbReference>
<dbReference type="PANTHER" id="PTHR46796:SF6">
    <property type="entry name" value="ARAC SUBFAMILY"/>
    <property type="match status" value="1"/>
</dbReference>
<dbReference type="InterPro" id="IPR016220">
    <property type="entry name" value="Me-P-triester_DNA_alkyl-Trfase"/>
</dbReference>
<dbReference type="GO" id="GO:0006281">
    <property type="term" value="P:DNA repair"/>
    <property type="evidence" value="ECO:0007669"/>
    <property type="project" value="InterPro"/>
</dbReference>
<evidence type="ECO:0000256" key="4">
    <source>
        <dbReference type="ARBA" id="ARBA00023125"/>
    </source>
</evidence>
<proteinExistence type="predicted"/>
<dbReference type="AlphaFoldDB" id="A0A1J5PYV4"/>
<comment type="cofactor">
    <cofactor evidence="1">
        <name>Zn(2+)</name>
        <dbReference type="ChEBI" id="CHEBI:29105"/>
    </cofactor>
</comment>
<keyword evidence="2 8" id="KW-0489">Methyltransferase</keyword>
<comment type="caution">
    <text evidence="8">The sequence shown here is derived from an EMBL/GenBank/DDBJ whole genome shotgun (WGS) entry which is preliminary data.</text>
</comment>
<gene>
    <name evidence="8" type="primary">adaA_4</name>
    <name evidence="8" type="ORF">GALL_479300</name>
</gene>
<dbReference type="PANTHER" id="PTHR46796">
    <property type="entry name" value="HTH-TYPE TRANSCRIPTIONAL ACTIVATOR RHAS-RELATED"/>
    <property type="match status" value="1"/>
</dbReference>
<dbReference type="InterPro" id="IPR050204">
    <property type="entry name" value="AraC_XylS_family_regulators"/>
</dbReference>
<sequence length="199" mass="21705">MFDVTALYQAVQRRDPALDGVVFIAVKTTGIYCRPVCRARTPLARSIVFYPSAAAAERAGYRPCLRCRPETAPFCPAWKGTRTTVERALALIKAGALDRNSVEALAQKLGIGPRHLSRLFVEHLDAPPLQVALSLRIQRAKRLLDDTDLSIVLIASRAGFSSARRMRAAFAQLYGRSPSALRKRQTARSSLVAAGATSV</sequence>
<dbReference type="SUPFAM" id="SSF46689">
    <property type="entry name" value="Homeodomain-like"/>
    <property type="match status" value="1"/>
</dbReference>
<keyword evidence="3" id="KW-0805">Transcription regulation</keyword>
<dbReference type="Gene3D" id="1.10.10.60">
    <property type="entry name" value="Homeodomain-like"/>
    <property type="match status" value="1"/>
</dbReference>
<dbReference type="GO" id="GO:0003700">
    <property type="term" value="F:DNA-binding transcription factor activity"/>
    <property type="evidence" value="ECO:0007669"/>
    <property type="project" value="InterPro"/>
</dbReference>
<dbReference type="GO" id="GO:0032259">
    <property type="term" value="P:methylation"/>
    <property type="evidence" value="ECO:0007669"/>
    <property type="project" value="UniProtKB-KW"/>
</dbReference>
<dbReference type="GO" id="GO:0043565">
    <property type="term" value="F:sequence-specific DNA binding"/>
    <property type="evidence" value="ECO:0007669"/>
    <property type="project" value="InterPro"/>
</dbReference>
<reference evidence="8" key="1">
    <citation type="submission" date="2016-10" db="EMBL/GenBank/DDBJ databases">
        <title>Sequence of Gallionella enrichment culture.</title>
        <authorList>
            <person name="Poehlein A."/>
            <person name="Muehling M."/>
            <person name="Daniel R."/>
        </authorList>
    </citation>
    <scope>NUCLEOTIDE SEQUENCE</scope>
</reference>
<dbReference type="Pfam" id="PF12833">
    <property type="entry name" value="HTH_18"/>
    <property type="match status" value="1"/>
</dbReference>
<dbReference type="InterPro" id="IPR035451">
    <property type="entry name" value="Ada-like_dom_sf"/>
</dbReference>
<dbReference type="SMART" id="SM00342">
    <property type="entry name" value="HTH_ARAC"/>
    <property type="match status" value="1"/>
</dbReference>
<evidence type="ECO:0000313" key="8">
    <source>
        <dbReference type="EMBL" id="OIQ70459.1"/>
    </source>
</evidence>
<keyword evidence="8" id="KW-0808">Transferase</keyword>
<protein>
    <submittedName>
        <fullName evidence="8">Bifunctional transcriptional activator/DNA repair enzyme AdaA</fullName>
        <ecNumber evidence="8">2.1.1.-</ecNumber>
    </submittedName>
</protein>
<accession>A0A1J5PYV4</accession>
<keyword evidence="6" id="KW-0804">Transcription</keyword>
<dbReference type="GO" id="GO:0008168">
    <property type="term" value="F:methyltransferase activity"/>
    <property type="evidence" value="ECO:0007669"/>
    <property type="project" value="UniProtKB-KW"/>
</dbReference>
<dbReference type="EC" id="2.1.1.-" evidence="8"/>
<name>A0A1J5PYV4_9ZZZZ</name>
<evidence type="ECO:0000259" key="7">
    <source>
        <dbReference type="PROSITE" id="PS01124"/>
    </source>
</evidence>
<dbReference type="EMBL" id="MLJW01004194">
    <property type="protein sequence ID" value="OIQ70459.1"/>
    <property type="molecule type" value="Genomic_DNA"/>
</dbReference>
<dbReference type="PROSITE" id="PS01124">
    <property type="entry name" value="HTH_ARAC_FAMILY_2"/>
    <property type="match status" value="1"/>
</dbReference>
<keyword evidence="4" id="KW-0238">DNA-binding</keyword>
<dbReference type="Pfam" id="PF02805">
    <property type="entry name" value="Ada_Zn_binding"/>
    <property type="match status" value="1"/>
</dbReference>
<dbReference type="PIRSF" id="PIRSF000408">
    <property type="entry name" value="Alkyltransferas_AdaA"/>
    <property type="match status" value="1"/>
</dbReference>
<evidence type="ECO:0000256" key="3">
    <source>
        <dbReference type="ARBA" id="ARBA00023015"/>
    </source>
</evidence>
<evidence type="ECO:0000256" key="5">
    <source>
        <dbReference type="ARBA" id="ARBA00023159"/>
    </source>
</evidence>
<evidence type="ECO:0000256" key="1">
    <source>
        <dbReference type="ARBA" id="ARBA00001947"/>
    </source>
</evidence>
<dbReference type="InterPro" id="IPR018060">
    <property type="entry name" value="HTH_AraC"/>
</dbReference>
<evidence type="ECO:0000256" key="2">
    <source>
        <dbReference type="ARBA" id="ARBA00022603"/>
    </source>
</evidence>
<organism evidence="8">
    <name type="scientific">mine drainage metagenome</name>
    <dbReference type="NCBI Taxonomy" id="410659"/>
    <lineage>
        <taxon>unclassified sequences</taxon>
        <taxon>metagenomes</taxon>
        <taxon>ecological metagenomes</taxon>
    </lineage>
</organism>
<dbReference type="SUPFAM" id="SSF57884">
    <property type="entry name" value="Ada DNA repair protein, N-terminal domain (N-Ada 10)"/>
    <property type="match status" value="1"/>
</dbReference>
<dbReference type="GO" id="GO:0008270">
    <property type="term" value="F:zinc ion binding"/>
    <property type="evidence" value="ECO:0007669"/>
    <property type="project" value="InterPro"/>
</dbReference>
<keyword evidence="5" id="KW-0010">Activator</keyword>
<feature type="domain" description="HTH araC/xylS-type" evidence="7">
    <location>
        <begin position="86"/>
        <end position="184"/>
    </location>
</feature>
<dbReference type="Gene3D" id="3.40.10.10">
    <property type="entry name" value="DNA Methylphosphotriester Repair Domain"/>
    <property type="match status" value="1"/>
</dbReference>